<accession>A0A8J8SHZ6</accession>
<evidence type="ECO:0000313" key="3">
    <source>
        <dbReference type="EMBL" id="QUI24086.1"/>
    </source>
</evidence>
<proteinExistence type="predicted"/>
<dbReference type="InterPro" id="IPR025436">
    <property type="entry name" value="DUF4179"/>
</dbReference>
<dbReference type="RefSeq" id="WP_212694778.1">
    <property type="nucleotide sequence ID" value="NZ_CP058649.1"/>
</dbReference>
<dbReference type="AlphaFoldDB" id="A0A8J8SHZ6"/>
<keyword evidence="4" id="KW-1185">Reference proteome</keyword>
<keyword evidence="1" id="KW-0472">Membrane</keyword>
<feature type="transmembrane region" description="Helical" evidence="1">
    <location>
        <begin position="50"/>
        <end position="68"/>
    </location>
</feature>
<dbReference type="Pfam" id="PF13786">
    <property type="entry name" value="DUF4179"/>
    <property type="match status" value="1"/>
</dbReference>
<protein>
    <recommendedName>
        <fullName evidence="2">DUF4179 domain-containing protein</fullName>
    </recommendedName>
</protein>
<evidence type="ECO:0000313" key="4">
    <source>
        <dbReference type="Proteomes" id="UP000683246"/>
    </source>
</evidence>
<keyword evidence="1" id="KW-1133">Transmembrane helix</keyword>
<dbReference type="KEGG" id="vpy:HZI73_18095"/>
<feature type="domain" description="DUF4179" evidence="2">
    <location>
        <begin position="43"/>
        <end position="131"/>
    </location>
</feature>
<dbReference type="EMBL" id="CP058649">
    <property type="protein sequence ID" value="QUI24086.1"/>
    <property type="molecule type" value="Genomic_DNA"/>
</dbReference>
<keyword evidence="1" id="KW-0812">Transmembrane</keyword>
<reference evidence="3" key="1">
    <citation type="submission" date="2020-07" db="EMBL/GenBank/DDBJ databases">
        <title>Vallitalea pronyensis genome.</title>
        <authorList>
            <person name="Postec A."/>
        </authorList>
    </citation>
    <scope>NUCLEOTIDE SEQUENCE</scope>
    <source>
        <strain evidence="3">FatNI3</strain>
    </source>
</reference>
<sequence length="434" mass="50756">MNKKEKYDVNSDIKKAIKSQEIIVPDILETRIRKVVEESHIKKKQFKIRYVASCFIGVVVALVLLIQYNKSFAESVSRIPIVKEIVRILYEDKGYTEATTNGYKAIDELVWEEDGYKLELYDMYIDEERITYKGNLTGNKIKNYNYDYELKRHYRYANSTYGSQKKGDAIWFKGDYPMGEGELKKLLQSESPAIFLSLNVLPRIGEKPNKTYIITVPINKDNLQLSKQYDLTHMKSIKKNDLTIQFCHVSIGPTIMEFSFDYSQSSMYGVGFINPYLRDDNGNRYKLHKQDVFVGSSNISLLLVPSLYYRDLPEKLYFGYDGIEIMDRENEFTLRLDDTYPKTIHYTGVEYSVEEFAYDNEELLIRIKGNTIDQRFILRLEGATSSRGSIEDDIFDIFFKVAQKDAYTFYFDSAYTPIYESNEVEIELGRERNE</sequence>
<gene>
    <name evidence="3" type="ORF">HZI73_18095</name>
</gene>
<name>A0A8J8SHZ6_9FIRM</name>
<evidence type="ECO:0000256" key="1">
    <source>
        <dbReference type="SAM" id="Phobius"/>
    </source>
</evidence>
<dbReference type="Proteomes" id="UP000683246">
    <property type="component" value="Chromosome"/>
</dbReference>
<evidence type="ECO:0000259" key="2">
    <source>
        <dbReference type="Pfam" id="PF13786"/>
    </source>
</evidence>
<organism evidence="3 4">
    <name type="scientific">Vallitalea pronyensis</name>
    <dbReference type="NCBI Taxonomy" id="1348613"/>
    <lineage>
        <taxon>Bacteria</taxon>
        <taxon>Bacillati</taxon>
        <taxon>Bacillota</taxon>
        <taxon>Clostridia</taxon>
        <taxon>Lachnospirales</taxon>
        <taxon>Vallitaleaceae</taxon>
        <taxon>Vallitalea</taxon>
    </lineage>
</organism>